<keyword evidence="1" id="KW-0732">Signal</keyword>
<dbReference type="AlphaFoldDB" id="A0A3A5M9F5"/>
<gene>
    <name evidence="2" type="ORF">D6T64_21640</name>
</gene>
<feature type="chain" id="PRO_5038961407" evidence="1">
    <location>
        <begin position="21"/>
        <end position="170"/>
    </location>
</feature>
<reference evidence="2 3" key="1">
    <citation type="submission" date="2018-09" db="EMBL/GenBank/DDBJ databases">
        <title>Novel species of Cryobacterium.</title>
        <authorList>
            <person name="Liu Q."/>
            <person name="Xin Y.-H."/>
        </authorList>
    </citation>
    <scope>NUCLEOTIDE SEQUENCE [LARGE SCALE GENOMIC DNA]</scope>
    <source>
        <strain evidence="2 3">Hh39</strain>
    </source>
</reference>
<proteinExistence type="predicted"/>
<evidence type="ECO:0000313" key="2">
    <source>
        <dbReference type="EMBL" id="RJT84750.1"/>
    </source>
</evidence>
<accession>A0A3A5M9F5</accession>
<evidence type="ECO:0000256" key="1">
    <source>
        <dbReference type="SAM" id="SignalP"/>
    </source>
</evidence>
<name>A0A3A5M9F5_9MICO</name>
<organism evidence="2 3">
    <name type="scientific">Cryobacterium melibiosiphilum</name>
    <dbReference type="NCBI Taxonomy" id="995039"/>
    <lineage>
        <taxon>Bacteria</taxon>
        <taxon>Bacillati</taxon>
        <taxon>Actinomycetota</taxon>
        <taxon>Actinomycetes</taxon>
        <taxon>Micrococcales</taxon>
        <taxon>Microbacteriaceae</taxon>
        <taxon>Cryobacterium</taxon>
    </lineage>
</organism>
<dbReference type="Proteomes" id="UP000272015">
    <property type="component" value="Unassembled WGS sequence"/>
</dbReference>
<keyword evidence="3" id="KW-1185">Reference proteome</keyword>
<comment type="caution">
    <text evidence="2">The sequence shown here is derived from an EMBL/GenBank/DDBJ whole genome shotgun (WGS) entry which is preliminary data.</text>
</comment>
<feature type="signal peptide" evidence="1">
    <location>
        <begin position="1"/>
        <end position="20"/>
    </location>
</feature>
<evidence type="ECO:0000313" key="3">
    <source>
        <dbReference type="Proteomes" id="UP000272015"/>
    </source>
</evidence>
<protein>
    <submittedName>
        <fullName evidence="2">Uncharacterized protein</fullName>
    </submittedName>
</protein>
<dbReference type="EMBL" id="QZVS01000097">
    <property type="protein sequence ID" value="RJT84750.1"/>
    <property type="molecule type" value="Genomic_DNA"/>
</dbReference>
<sequence>MTLVTLILLGSLLLGGCTQTGSTVPEITLDQAQEKTAAVVDGFISAIDPATVARIDDVRDESSGCRGSDVDPQGLVRQWVTTRYVTFVDGTDALTLLDRLVADVETDGWTLATSSDVNDGAGQRVNLSAPEEDRAGYGVQMSTGAYEGRPTVLTISGSSPCFDVDLDDLP</sequence>